<dbReference type="OrthoDB" id="2353137at2759"/>
<dbReference type="Proteomes" id="UP000265703">
    <property type="component" value="Unassembled WGS sequence"/>
</dbReference>
<organism evidence="1 2">
    <name type="scientific">Glomus cerebriforme</name>
    <dbReference type="NCBI Taxonomy" id="658196"/>
    <lineage>
        <taxon>Eukaryota</taxon>
        <taxon>Fungi</taxon>
        <taxon>Fungi incertae sedis</taxon>
        <taxon>Mucoromycota</taxon>
        <taxon>Glomeromycotina</taxon>
        <taxon>Glomeromycetes</taxon>
        <taxon>Glomerales</taxon>
        <taxon>Glomeraceae</taxon>
        <taxon>Glomus</taxon>
    </lineage>
</organism>
<name>A0A397SYV7_9GLOM</name>
<sequence>MDSPQFRYLNKKELSYIYEGNSNNVTLSSLLRLSRPFKYSQITQSIKFSLNKIQQYYPMTRSCISMKNDKWCFCENSFIIPSPSSSQNFPSRQTAQSNMLQNEIPLNWIKISSLNETILNTLEILCAQEMTTGFTVENNLCRFTLITSEPFTNSSNSRIIDTTTEVGFVFCFLHTAFDGKNVFTITHDFIKEFEKTLLNPTSIMTSINMTYDLVIEQELKEGQVNNLILPKYQTFYSNLIFFKELIILFGWLLYTRPRDLPLSSSLQTKSQLQSEKSEKSYSIQINIKTITYFRTLSRQETSYLIQFCKQHKFSITSLLSTCISEIISTKNGYNTVLGGLAVDLRQFLNISKKINGAFNSSILIRHPKVEFLLSKDKNFDKKSYINYLINRIKITHNSMQNSMKSGFIFHNLIFLANEPIKNNDIIIKEGENISIIPLAYVLSNLGICNQTIFDKNSKDNIIMDWNNVFLSSTAKPSRGSNIEVTTLTLDGKMYMSFCACSKFISDEDLRDFAKNVLDLLRIICEYTAN</sequence>
<protein>
    <recommendedName>
        <fullName evidence="3">Alcohol acetyltransferase</fullName>
    </recommendedName>
</protein>
<proteinExistence type="predicted"/>
<accession>A0A397SYV7</accession>
<dbReference type="AlphaFoldDB" id="A0A397SYV7"/>
<reference evidence="1 2" key="1">
    <citation type="submission" date="2018-06" db="EMBL/GenBank/DDBJ databases">
        <title>Comparative genomics reveals the genomic features of Rhizophagus irregularis, R. cerebriforme, R. diaphanum and Gigaspora rosea, and their symbiotic lifestyle signature.</title>
        <authorList>
            <person name="Morin E."/>
            <person name="San Clemente H."/>
            <person name="Chen E.C.H."/>
            <person name="De La Providencia I."/>
            <person name="Hainaut M."/>
            <person name="Kuo A."/>
            <person name="Kohler A."/>
            <person name="Murat C."/>
            <person name="Tang N."/>
            <person name="Roy S."/>
            <person name="Loubradou J."/>
            <person name="Henrissat B."/>
            <person name="Grigoriev I.V."/>
            <person name="Corradi N."/>
            <person name="Roux C."/>
            <person name="Martin F.M."/>
        </authorList>
    </citation>
    <scope>NUCLEOTIDE SEQUENCE [LARGE SCALE GENOMIC DNA]</scope>
    <source>
        <strain evidence="1 2">DAOM 227022</strain>
    </source>
</reference>
<dbReference type="EMBL" id="QKYT01000153">
    <property type="protein sequence ID" value="RIA91390.1"/>
    <property type="molecule type" value="Genomic_DNA"/>
</dbReference>
<evidence type="ECO:0000313" key="2">
    <source>
        <dbReference type="Proteomes" id="UP000265703"/>
    </source>
</evidence>
<evidence type="ECO:0000313" key="1">
    <source>
        <dbReference type="EMBL" id="RIA91390.1"/>
    </source>
</evidence>
<comment type="caution">
    <text evidence="1">The sequence shown here is derived from an EMBL/GenBank/DDBJ whole genome shotgun (WGS) entry which is preliminary data.</text>
</comment>
<gene>
    <name evidence="1" type="ORF">C1645_737128</name>
</gene>
<evidence type="ECO:0008006" key="3">
    <source>
        <dbReference type="Google" id="ProtNLM"/>
    </source>
</evidence>
<keyword evidence="2" id="KW-1185">Reference proteome</keyword>